<dbReference type="InterPro" id="IPR036396">
    <property type="entry name" value="Cyt_P450_sf"/>
</dbReference>
<keyword evidence="5 7" id="KW-0408">Iron</keyword>
<dbReference type="InterPro" id="IPR017972">
    <property type="entry name" value="Cyt_P450_CS"/>
</dbReference>
<dbReference type="PROSITE" id="PS00086">
    <property type="entry name" value="CYTOCHROME_P450"/>
    <property type="match status" value="1"/>
</dbReference>
<keyword evidence="3 7" id="KW-0479">Metal-binding</keyword>
<comment type="similarity">
    <text evidence="1 7">Belongs to the cytochrome P450 family.</text>
</comment>
<name>A0A6J5EFA1_9BURK</name>
<evidence type="ECO:0000256" key="2">
    <source>
        <dbReference type="ARBA" id="ARBA00022617"/>
    </source>
</evidence>
<gene>
    <name evidence="8" type="primary">bioI_1</name>
    <name evidence="8" type="ORF">LMG29739_04550</name>
</gene>
<evidence type="ECO:0000256" key="5">
    <source>
        <dbReference type="ARBA" id="ARBA00023004"/>
    </source>
</evidence>
<evidence type="ECO:0000256" key="6">
    <source>
        <dbReference type="ARBA" id="ARBA00023033"/>
    </source>
</evidence>
<keyword evidence="4 7" id="KW-0560">Oxidoreductase</keyword>
<dbReference type="InterPro" id="IPR002397">
    <property type="entry name" value="Cyt_P450_B"/>
</dbReference>
<keyword evidence="2 7" id="KW-0349">Heme</keyword>
<dbReference type="GO" id="GO:0020037">
    <property type="term" value="F:heme binding"/>
    <property type="evidence" value="ECO:0007669"/>
    <property type="project" value="InterPro"/>
</dbReference>
<dbReference type="FunFam" id="1.10.630.10:FF:000018">
    <property type="entry name" value="Cytochrome P450 monooxygenase"/>
    <property type="match status" value="1"/>
</dbReference>
<dbReference type="Pfam" id="PF00067">
    <property type="entry name" value="p450"/>
    <property type="match status" value="1"/>
</dbReference>
<sequence length="398" mass="44216">MNLADFQTDSFFQNPYPTYAALRAQGPIVPVAPNLMMTGHYDVIDALLHDRRMGRAYLESVQTRYGHAGPDQPIFRRMSQTILAMNAPAHTPLRSLMMKAFNARQVESIREIARATANRLVDGLTKAESADLVASYARPLPVQTLCRMLGLPVEDAAALADATRVVARTLDVSPIPFDEPGDLNKACATLERYFTEVIEARRKQPGDDLISLLLSVEESGVMLTEDEVIANLMLLFAAGHETSSNMIGNMLVALHRHPEQLHSVKRHRELISQAVLECARYEGAAQSTVRTALEDIQIAGTTVPRNTVVLLVLGSANRDPAKFIDPDRLDIARDDARQLSFGAGIHHCLGYRLALLQLETSLSVLLERLPRLRLTNLDDLQWHQRITQRGVNALTGYW</sequence>
<evidence type="ECO:0000256" key="7">
    <source>
        <dbReference type="RuleBase" id="RU000461"/>
    </source>
</evidence>
<keyword evidence="9" id="KW-1185">Reference proteome</keyword>
<dbReference type="GO" id="GO:0005506">
    <property type="term" value="F:iron ion binding"/>
    <property type="evidence" value="ECO:0007669"/>
    <property type="project" value="InterPro"/>
</dbReference>
<proteinExistence type="inferred from homology"/>
<dbReference type="EC" id="1.14.14.46" evidence="8"/>
<dbReference type="CDD" id="cd20625">
    <property type="entry name" value="CYP164-like"/>
    <property type="match status" value="1"/>
</dbReference>
<dbReference type="PANTHER" id="PTHR46696:SF1">
    <property type="entry name" value="CYTOCHROME P450 YJIB-RELATED"/>
    <property type="match status" value="1"/>
</dbReference>
<dbReference type="GO" id="GO:0016705">
    <property type="term" value="F:oxidoreductase activity, acting on paired donors, with incorporation or reduction of molecular oxygen"/>
    <property type="evidence" value="ECO:0007669"/>
    <property type="project" value="InterPro"/>
</dbReference>
<dbReference type="InterPro" id="IPR001128">
    <property type="entry name" value="Cyt_P450"/>
</dbReference>
<accession>A0A6J5EFA1</accession>
<evidence type="ECO:0000313" key="9">
    <source>
        <dbReference type="Proteomes" id="UP000494329"/>
    </source>
</evidence>
<evidence type="ECO:0000256" key="4">
    <source>
        <dbReference type="ARBA" id="ARBA00023002"/>
    </source>
</evidence>
<dbReference type="GO" id="GO:0004497">
    <property type="term" value="F:monooxygenase activity"/>
    <property type="evidence" value="ECO:0007669"/>
    <property type="project" value="UniProtKB-KW"/>
</dbReference>
<dbReference type="SUPFAM" id="SSF48264">
    <property type="entry name" value="Cytochrome P450"/>
    <property type="match status" value="1"/>
</dbReference>
<evidence type="ECO:0000256" key="3">
    <source>
        <dbReference type="ARBA" id="ARBA00022723"/>
    </source>
</evidence>
<dbReference type="PANTHER" id="PTHR46696">
    <property type="entry name" value="P450, PUTATIVE (EUROFUNG)-RELATED"/>
    <property type="match status" value="1"/>
</dbReference>
<evidence type="ECO:0000256" key="1">
    <source>
        <dbReference type="ARBA" id="ARBA00010617"/>
    </source>
</evidence>
<dbReference type="EMBL" id="CADIKF010000041">
    <property type="protein sequence ID" value="CAB3765290.1"/>
    <property type="molecule type" value="Genomic_DNA"/>
</dbReference>
<dbReference type="PRINTS" id="PR00359">
    <property type="entry name" value="BP450"/>
</dbReference>
<organism evidence="8 9">
    <name type="scientific">Paraburkholderia solisilvae</name>
    <dbReference type="NCBI Taxonomy" id="624376"/>
    <lineage>
        <taxon>Bacteria</taxon>
        <taxon>Pseudomonadati</taxon>
        <taxon>Pseudomonadota</taxon>
        <taxon>Betaproteobacteria</taxon>
        <taxon>Burkholderiales</taxon>
        <taxon>Burkholderiaceae</taxon>
        <taxon>Paraburkholderia</taxon>
    </lineage>
</organism>
<dbReference type="Gene3D" id="1.10.630.10">
    <property type="entry name" value="Cytochrome P450"/>
    <property type="match status" value="1"/>
</dbReference>
<keyword evidence="6 7" id="KW-0503">Monooxygenase</keyword>
<reference evidence="8 9" key="1">
    <citation type="submission" date="2020-04" db="EMBL/GenBank/DDBJ databases">
        <authorList>
            <person name="De Canck E."/>
        </authorList>
    </citation>
    <scope>NUCLEOTIDE SEQUENCE [LARGE SCALE GENOMIC DNA]</scope>
    <source>
        <strain evidence="8 9">LMG 29739</strain>
    </source>
</reference>
<dbReference type="RefSeq" id="WP_175113403.1">
    <property type="nucleotide sequence ID" value="NZ_CADIKF010000041.1"/>
</dbReference>
<dbReference type="Proteomes" id="UP000494329">
    <property type="component" value="Unassembled WGS sequence"/>
</dbReference>
<dbReference type="AlphaFoldDB" id="A0A6J5EFA1"/>
<evidence type="ECO:0000313" key="8">
    <source>
        <dbReference type="EMBL" id="CAB3765290.1"/>
    </source>
</evidence>
<protein>
    <submittedName>
        <fullName evidence="8">Biotin biosynthesis cytochrome P450</fullName>
        <ecNumber evidence="8">1.14.14.46</ecNumber>
    </submittedName>
</protein>